<organism evidence="1 2">
    <name type="scientific">Thermogemmatispora tikiterensis</name>
    <dbReference type="NCBI Taxonomy" id="1825093"/>
    <lineage>
        <taxon>Bacteria</taxon>
        <taxon>Bacillati</taxon>
        <taxon>Chloroflexota</taxon>
        <taxon>Ktedonobacteria</taxon>
        <taxon>Thermogemmatisporales</taxon>
        <taxon>Thermogemmatisporaceae</taxon>
        <taxon>Thermogemmatispora</taxon>
    </lineage>
</organism>
<comment type="caution">
    <text evidence="1">The sequence shown here is derived from an EMBL/GenBank/DDBJ whole genome shotgun (WGS) entry which is preliminary data.</text>
</comment>
<sequence length="302" mass="33349">MGGHQARLKREKELLAATPWPAAERYQWDEKLEDEERETGLSALLAVLSARLEQGLQRTGVQEPLLFGLRHLFHQLATLYQRRLPALGATTRPLMDGLVPPDYLPTRHAIWLALREVSDNLLQCDLFCKLLTSASGSLLDLLDRRSASDPAAMASPLPPLPLIASTPPAGCCPLWLRQQLTSWQQDYQHLPPFALQFGRPGSLPAEVALESSARLDRAFALLLEEAGAVFGELLPGLTQQKGSESAARELALFLIDVTQHGEQMQLILDGLWEPLSTISEAFGVDALLYALQTREHKGRNTA</sequence>
<evidence type="ECO:0000313" key="1">
    <source>
        <dbReference type="EMBL" id="RAQ97858.1"/>
    </source>
</evidence>
<dbReference type="EMBL" id="MCIF01000002">
    <property type="protein sequence ID" value="RAQ97858.1"/>
    <property type="molecule type" value="Genomic_DNA"/>
</dbReference>
<reference evidence="1 2" key="1">
    <citation type="submission" date="2016-08" db="EMBL/GenBank/DDBJ databases">
        <title>Analysis of Carbohydrate Active Enzymes in Thermogemmatispora T81 Reveals Carbohydrate Degradation Ability.</title>
        <authorList>
            <person name="Tomazini A."/>
            <person name="Lal S."/>
            <person name="Stott M."/>
            <person name="Henrissat B."/>
            <person name="Polikarpov I."/>
            <person name="Sparling R."/>
            <person name="Levin D.B."/>
        </authorList>
    </citation>
    <scope>NUCLEOTIDE SEQUENCE [LARGE SCALE GENOMIC DNA]</scope>
    <source>
        <strain evidence="1 2">T81</strain>
    </source>
</reference>
<gene>
    <name evidence="1" type="ORF">A4R35_20125</name>
</gene>
<dbReference type="RefSeq" id="WP_112432621.1">
    <property type="nucleotide sequence ID" value="NZ_MCIF01000002.1"/>
</dbReference>
<dbReference type="AlphaFoldDB" id="A0A328VIT5"/>
<name>A0A328VIT5_9CHLR</name>
<proteinExistence type="predicted"/>
<accession>A0A328VIT5</accession>
<dbReference type="Proteomes" id="UP000248706">
    <property type="component" value="Unassembled WGS sequence"/>
</dbReference>
<evidence type="ECO:0000313" key="2">
    <source>
        <dbReference type="Proteomes" id="UP000248706"/>
    </source>
</evidence>
<dbReference type="OrthoDB" id="152588at2"/>
<keyword evidence="2" id="KW-1185">Reference proteome</keyword>
<protein>
    <submittedName>
        <fullName evidence="1">Uncharacterized protein</fullName>
    </submittedName>
</protein>